<dbReference type="InParanoid" id="A0A136J331"/>
<dbReference type="PANTHER" id="PTHR42085:SF7">
    <property type="entry name" value="F-BOX DOMAIN-CONTAINING PROTEIN"/>
    <property type="match status" value="1"/>
</dbReference>
<dbReference type="OrthoDB" id="5229512at2759"/>
<accession>A0A136J331</accession>
<evidence type="ECO:0000313" key="2">
    <source>
        <dbReference type="Proteomes" id="UP000070501"/>
    </source>
</evidence>
<keyword evidence="2" id="KW-1185">Reference proteome</keyword>
<evidence type="ECO:0000313" key="1">
    <source>
        <dbReference type="EMBL" id="KXJ91577.1"/>
    </source>
</evidence>
<protein>
    <recommendedName>
        <fullName evidence="3">F-box domain-containing protein</fullName>
    </recommendedName>
</protein>
<dbReference type="EMBL" id="KQ964250">
    <property type="protein sequence ID" value="KXJ91577.1"/>
    <property type="molecule type" value="Genomic_DNA"/>
</dbReference>
<evidence type="ECO:0008006" key="3">
    <source>
        <dbReference type="Google" id="ProtNLM"/>
    </source>
</evidence>
<dbReference type="Proteomes" id="UP000070501">
    <property type="component" value="Unassembled WGS sequence"/>
</dbReference>
<dbReference type="AlphaFoldDB" id="A0A136J331"/>
<name>A0A136J331_9PEZI</name>
<sequence length="248" mass="28319">MATSFNFFELPPELRADVLRHLVVYPTAIDINLFGSGQCISAVDLFLVSFQMYREASELFYLENEFAVDSTTHRIPPELIRDGGFLSPQAQDTRRRIHRLTVDLRRVGGMFENSLAPALSDMTLCGTLRHLRVRLDLVAPPPVSMVSRQGPAVDKAPDLMARSPWQTLFKLLDDPDLEKVEVWAGSEHYAIWCPFHDPLGNDEKQDYSRPPVAVARVKSGRWLKLDWRALVDAYSRSHKIVRVGERFR</sequence>
<proteinExistence type="predicted"/>
<dbReference type="PANTHER" id="PTHR42085">
    <property type="entry name" value="F-BOX DOMAIN-CONTAINING PROTEIN"/>
    <property type="match status" value="1"/>
</dbReference>
<organism evidence="1 2">
    <name type="scientific">Microdochium bolleyi</name>
    <dbReference type="NCBI Taxonomy" id="196109"/>
    <lineage>
        <taxon>Eukaryota</taxon>
        <taxon>Fungi</taxon>
        <taxon>Dikarya</taxon>
        <taxon>Ascomycota</taxon>
        <taxon>Pezizomycotina</taxon>
        <taxon>Sordariomycetes</taxon>
        <taxon>Xylariomycetidae</taxon>
        <taxon>Xylariales</taxon>
        <taxon>Microdochiaceae</taxon>
        <taxon>Microdochium</taxon>
    </lineage>
</organism>
<gene>
    <name evidence="1" type="ORF">Micbo1qcDRAFT_195638</name>
</gene>
<reference evidence="2" key="1">
    <citation type="submission" date="2016-02" db="EMBL/GenBank/DDBJ databases">
        <title>Draft genome sequence of Microdochium bolleyi, a fungal endophyte of beachgrass.</title>
        <authorList>
            <consortium name="DOE Joint Genome Institute"/>
            <person name="David A.S."/>
            <person name="May G."/>
            <person name="Haridas S."/>
            <person name="Lim J."/>
            <person name="Wang M."/>
            <person name="Labutti K."/>
            <person name="Lipzen A."/>
            <person name="Barry K."/>
            <person name="Grigoriev I.V."/>
        </authorList>
    </citation>
    <scope>NUCLEOTIDE SEQUENCE [LARGE SCALE GENOMIC DNA]</scope>
    <source>
        <strain evidence="2">J235TASD1</strain>
    </source>
</reference>
<dbReference type="InterPro" id="IPR038883">
    <property type="entry name" value="AN11006-like"/>
</dbReference>